<feature type="binding site" evidence="3">
    <location>
        <position position="390"/>
    </location>
    <ligand>
        <name>CoA</name>
        <dbReference type="ChEBI" id="CHEBI:57287"/>
    </ligand>
</feature>
<accession>A0A139LIJ9</accession>
<name>A0A139LIJ9_9BACE</name>
<dbReference type="Pfam" id="PF13336">
    <property type="entry name" value="AcetylCoA_hyd_C"/>
    <property type="match status" value="1"/>
</dbReference>
<dbReference type="EMBL" id="LTDF01000075">
    <property type="protein sequence ID" value="KXT51258.1"/>
    <property type="molecule type" value="Genomic_DNA"/>
</dbReference>
<gene>
    <name evidence="6" type="ORF">HMPREF2531_02046</name>
</gene>
<feature type="active site" description="5-glutamyl coenzyme A thioester intermediate" evidence="2">
    <location>
        <position position="296"/>
    </location>
</feature>
<protein>
    <submittedName>
        <fullName evidence="6">Succinate CoA transferase</fullName>
    </submittedName>
</protein>
<dbReference type="InterPro" id="IPR037171">
    <property type="entry name" value="NagB/RpiA_transferase-like"/>
</dbReference>
<dbReference type="FunFam" id="3.40.1080.20:FF:000001">
    <property type="entry name" value="Acetyl-CoA hydrolase Ach1"/>
    <property type="match status" value="1"/>
</dbReference>
<dbReference type="PANTHER" id="PTHR43609">
    <property type="entry name" value="ACETYL-COA HYDROLASE"/>
    <property type="match status" value="1"/>
</dbReference>
<feature type="domain" description="Acetyl-CoA hydrolase/transferase N-terminal" evidence="4">
    <location>
        <begin position="18"/>
        <end position="223"/>
    </location>
</feature>
<comment type="similarity">
    <text evidence="1">Belongs to the acetyl-CoA hydrolase/transferase family.</text>
</comment>
<dbReference type="AlphaFoldDB" id="A0A139LIJ9"/>
<evidence type="ECO:0000256" key="1">
    <source>
        <dbReference type="ARBA" id="ARBA00009632"/>
    </source>
</evidence>
<dbReference type="InterPro" id="IPR038460">
    <property type="entry name" value="AcetylCoA_hyd_C_sf"/>
</dbReference>
<dbReference type="InterPro" id="IPR046433">
    <property type="entry name" value="ActCoA_hydro"/>
</dbReference>
<evidence type="ECO:0000259" key="5">
    <source>
        <dbReference type="Pfam" id="PF13336"/>
    </source>
</evidence>
<feature type="binding site" evidence="3">
    <location>
        <position position="386"/>
    </location>
    <ligand>
        <name>CoA</name>
        <dbReference type="ChEBI" id="CHEBI:57287"/>
    </ligand>
</feature>
<evidence type="ECO:0000256" key="2">
    <source>
        <dbReference type="PIRSR" id="PIRSR617821-1"/>
    </source>
</evidence>
<sequence length="510" mass="55413">MNFHIGKITKYIMAFNYISAAEAASLIKHGYNIGLSGFTPAGTAKAVTAELAKIAEAEHAKGNPFQIGIFTGASTGDSCDGILSRAKAIRYRAPYTTNSDFRKAVNSGEIAYNDIHLSQMAQEVRYGFMGKVNIAIIEACEVTPDGKIYLTAAGGIAPTVCRLADQIIVELNAAHSKNAMGLHDVYEPLDPPYRREIPIYKPSDRIGQPYIQVDPKKIVGVVETNWPDEARSFAEADPLTDKIGQNVADFLAADMKRGIIPSTFLPLQSGVGNIANAVLGALGRDKTIPAFEMYTEVIQNSVIGLIRDGRVKFGSACSLTVTNDCLQGIYDDMDFFRDKLVLRPSEISNSPEVVRRLGVISINTAIEADLYGNVNSTHIGGTKMMNGIGGSGDFTRNAYISIFTCPSVAKEGKISAIVPMVSHHDHTEHDVNIIITEQGVADLRGKSPKERAQAIIENCVHPDYKNILWDYLKITDGKSQTPQAVRAALAMHAELAKSGDMKNVDWAQYK</sequence>
<dbReference type="GO" id="GO:0008775">
    <property type="term" value="F:acetate CoA-transferase activity"/>
    <property type="evidence" value="ECO:0007669"/>
    <property type="project" value="InterPro"/>
</dbReference>
<dbReference type="SUPFAM" id="SSF100950">
    <property type="entry name" value="NagB/RpiA/CoA transferase-like"/>
    <property type="match status" value="2"/>
</dbReference>
<keyword evidence="6" id="KW-0808">Transferase</keyword>
<dbReference type="Pfam" id="PF02550">
    <property type="entry name" value="AcetylCoA_hydro"/>
    <property type="match status" value="1"/>
</dbReference>
<evidence type="ECO:0000256" key="3">
    <source>
        <dbReference type="PIRSR" id="PIRSR617821-2"/>
    </source>
</evidence>
<dbReference type="InterPro" id="IPR003702">
    <property type="entry name" value="ActCoA_hydro_N"/>
</dbReference>
<feature type="domain" description="Acetyl-CoA hydrolase/transferase C-terminal" evidence="5">
    <location>
        <begin position="328"/>
        <end position="470"/>
    </location>
</feature>
<dbReference type="InterPro" id="IPR017821">
    <property type="entry name" value="Succinate_CoA_transferase"/>
</dbReference>
<dbReference type="PANTHER" id="PTHR43609:SF1">
    <property type="entry name" value="ACETYL-COA HYDROLASE"/>
    <property type="match status" value="1"/>
</dbReference>
<dbReference type="Gene3D" id="3.30.750.70">
    <property type="entry name" value="4-hydroxybutyrate coenzyme like domains"/>
    <property type="match status" value="1"/>
</dbReference>
<feature type="binding site" evidence="3">
    <location>
        <position position="410"/>
    </location>
    <ligand>
        <name>CoA</name>
        <dbReference type="ChEBI" id="CHEBI:57287"/>
    </ligand>
</feature>
<evidence type="ECO:0000259" key="4">
    <source>
        <dbReference type="Pfam" id="PF02550"/>
    </source>
</evidence>
<dbReference type="GO" id="GO:0006084">
    <property type="term" value="P:acetyl-CoA metabolic process"/>
    <property type="evidence" value="ECO:0007669"/>
    <property type="project" value="InterPro"/>
</dbReference>
<dbReference type="Proteomes" id="UP000070319">
    <property type="component" value="Unassembled WGS sequence"/>
</dbReference>
<dbReference type="Gene3D" id="3.40.1080.10">
    <property type="entry name" value="Glutaconate Coenzyme A-transferase"/>
    <property type="match status" value="1"/>
</dbReference>
<reference evidence="6 7" key="1">
    <citation type="submission" date="2016-02" db="EMBL/GenBank/DDBJ databases">
        <authorList>
            <person name="Wen L."/>
            <person name="He K."/>
            <person name="Yang H."/>
        </authorList>
    </citation>
    <scope>NUCLEOTIDE SEQUENCE [LARGE SCALE GENOMIC DNA]</scope>
    <source>
        <strain evidence="6 7">KLE1704</strain>
    </source>
</reference>
<dbReference type="InterPro" id="IPR026888">
    <property type="entry name" value="AcetylCoA_hyd_C"/>
</dbReference>
<evidence type="ECO:0000313" key="7">
    <source>
        <dbReference type="Proteomes" id="UP000070319"/>
    </source>
</evidence>
<comment type="caution">
    <text evidence="6">The sequence shown here is derived from an EMBL/GenBank/DDBJ whole genome shotgun (WGS) entry which is preliminary data.</text>
</comment>
<dbReference type="Gene3D" id="3.40.1080.20">
    <property type="entry name" value="Acetyl-CoA hydrolase/transferase C-terminal domain"/>
    <property type="match status" value="1"/>
</dbReference>
<dbReference type="GO" id="GO:0003986">
    <property type="term" value="F:acetyl-CoA hydrolase activity"/>
    <property type="evidence" value="ECO:0007669"/>
    <property type="project" value="TreeGrafter"/>
</dbReference>
<dbReference type="PATRIC" id="fig|329854.7.peg.2084"/>
<feature type="binding site" evidence="3">
    <location>
        <position position="366"/>
    </location>
    <ligand>
        <name>CoA</name>
        <dbReference type="ChEBI" id="CHEBI:57287"/>
    </ligand>
</feature>
<dbReference type="GO" id="GO:0006083">
    <property type="term" value="P:acetate metabolic process"/>
    <property type="evidence" value="ECO:0007669"/>
    <property type="project" value="InterPro"/>
</dbReference>
<organism evidence="6">
    <name type="scientific">Bacteroides intestinalis</name>
    <dbReference type="NCBI Taxonomy" id="329854"/>
    <lineage>
        <taxon>Bacteria</taxon>
        <taxon>Pseudomonadati</taxon>
        <taxon>Bacteroidota</taxon>
        <taxon>Bacteroidia</taxon>
        <taxon>Bacteroidales</taxon>
        <taxon>Bacteroidaceae</taxon>
        <taxon>Bacteroides</taxon>
    </lineage>
</organism>
<proteinExistence type="inferred from homology"/>
<dbReference type="NCBIfam" id="TIGR03458">
    <property type="entry name" value="YgfH_subfam"/>
    <property type="match status" value="1"/>
</dbReference>
<evidence type="ECO:0000313" key="6">
    <source>
        <dbReference type="EMBL" id="KXT51258.1"/>
    </source>
</evidence>
<dbReference type="FunFam" id="3.30.750.70:FF:000003">
    <property type="entry name" value="Succinate CoA transferase"/>
    <property type="match status" value="1"/>
</dbReference>